<dbReference type="AlphaFoldDB" id="D8L7U5"/>
<keyword evidence="2 4" id="KW-0689">Ribosomal protein</keyword>
<evidence type="ECO:0000313" key="4">
    <source>
        <dbReference type="EMBL" id="CAZ66832.1"/>
    </source>
</evidence>
<sequence length="166" mass="19950">MRFGGLVKLTNLSQKKRKLKKIISLPYPEKGTAVFFFFNAIKFECVYLKFLKRKIRKLIVRRKKRYRGRKMWINLKSNYPLTKKSKNSRMGKGKGMFLRWVVTIRPSIPFAEFLGFSFRFLVKLKKSLSCCYRSDISFIYNLVSYPSWSNIKKPRLFTIDKRKNFF</sequence>
<accession>D8L7U5</accession>
<comment type="similarity">
    <text evidence="1">Belongs to the universal ribosomal protein uL16 family.</text>
</comment>
<geneLocation type="mitochondrion" evidence="4"/>
<dbReference type="PROSITE" id="PS00701">
    <property type="entry name" value="RIBOSOMAL_L16_2"/>
    <property type="match status" value="1"/>
</dbReference>
<dbReference type="GO" id="GO:0003735">
    <property type="term" value="F:structural constituent of ribosome"/>
    <property type="evidence" value="ECO:0007669"/>
    <property type="project" value="InterPro"/>
</dbReference>
<dbReference type="InterPro" id="IPR047873">
    <property type="entry name" value="Ribosomal_uL16"/>
</dbReference>
<organism evidence="4">
    <name type="scientific">Paramecium caudatum</name>
    <dbReference type="NCBI Taxonomy" id="5885"/>
    <lineage>
        <taxon>Eukaryota</taxon>
        <taxon>Sar</taxon>
        <taxon>Alveolata</taxon>
        <taxon>Ciliophora</taxon>
        <taxon>Intramacronucleata</taxon>
        <taxon>Oligohymenophorea</taxon>
        <taxon>Peniculida</taxon>
        <taxon>Parameciidae</taxon>
        <taxon>Paramecium</taxon>
    </lineage>
</organism>
<gene>
    <name evidence="4" type="primary">rpl16</name>
</gene>
<name>D8L7U5_PARCA</name>
<protein>
    <submittedName>
        <fullName evidence="4">Ribosomal protein L16</fullName>
    </submittedName>
</protein>
<evidence type="ECO:0000256" key="1">
    <source>
        <dbReference type="ARBA" id="ARBA00008931"/>
    </source>
</evidence>
<dbReference type="GO" id="GO:1990904">
    <property type="term" value="C:ribonucleoprotein complex"/>
    <property type="evidence" value="ECO:0007669"/>
    <property type="project" value="UniProtKB-KW"/>
</dbReference>
<dbReference type="Gene3D" id="3.90.1170.10">
    <property type="entry name" value="Ribosomal protein L10e/L16"/>
    <property type="match status" value="1"/>
</dbReference>
<keyword evidence="3" id="KW-0687">Ribonucleoprotein</keyword>
<dbReference type="EMBL" id="FN424190">
    <property type="protein sequence ID" value="CAZ66832.1"/>
    <property type="molecule type" value="Genomic_DNA"/>
</dbReference>
<dbReference type="GeneID" id="9384801"/>
<evidence type="ECO:0000256" key="3">
    <source>
        <dbReference type="ARBA" id="ARBA00023274"/>
    </source>
</evidence>
<reference evidence="4" key="1">
    <citation type="journal article" date="2011" name="BMC Genomics">
        <title>The mitochondrial genome sequence of the ciliate Paramecium caudatum reveals a shift in nucleotide composition and codon usage within the genus Paramecium.</title>
        <authorList>
            <person name="Barth D."/>
            <person name="Berendonk T.U."/>
        </authorList>
    </citation>
    <scope>NUCLEOTIDE SEQUENCE</scope>
    <source>
        <strain evidence="4">GB-E</strain>
    </source>
</reference>
<dbReference type="InterPro" id="IPR036920">
    <property type="entry name" value="Ribosomal_uL16_sf"/>
</dbReference>
<proteinExistence type="inferred from homology"/>
<dbReference type="SUPFAM" id="SSF54686">
    <property type="entry name" value="Ribosomal protein L16p/L10e"/>
    <property type="match status" value="1"/>
</dbReference>
<dbReference type="Pfam" id="PF00252">
    <property type="entry name" value="Ribosomal_L16"/>
    <property type="match status" value="1"/>
</dbReference>
<dbReference type="RefSeq" id="YP_003734453.1">
    <property type="nucleotide sequence ID" value="NC_014262.1"/>
</dbReference>
<keyword evidence="4" id="KW-0496">Mitochondrion</keyword>
<dbReference type="GO" id="GO:0005840">
    <property type="term" value="C:ribosome"/>
    <property type="evidence" value="ECO:0007669"/>
    <property type="project" value="UniProtKB-KW"/>
</dbReference>
<dbReference type="InterPro" id="IPR020798">
    <property type="entry name" value="Ribosomal_uL16_CS"/>
</dbReference>
<evidence type="ECO:0000256" key="2">
    <source>
        <dbReference type="ARBA" id="ARBA00022980"/>
    </source>
</evidence>
<dbReference type="GO" id="GO:0006412">
    <property type="term" value="P:translation"/>
    <property type="evidence" value="ECO:0007669"/>
    <property type="project" value="InterPro"/>
</dbReference>